<reference evidence="1 2" key="1">
    <citation type="submission" date="2024-01" db="EMBL/GenBank/DDBJ databases">
        <title>The complete chloroplast genome sequence of Lithospermum erythrorhizon: insights into the phylogenetic relationship among Boraginaceae species and the maternal lineages of purple gromwells.</title>
        <authorList>
            <person name="Okada T."/>
            <person name="Watanabe K."/>
        </authorList>
    </citation>
    <scope>NUCLEOTIDE SEQUENCE [LARGE SCALE GENOMIC DNA]</scope>
</reference>
<keyword evidence="2" id="KW-1185">Reference proteome</keyword>
<dbReference type="AlphaFoldDB" id="A0AAV3R047"/>
<evidence type="ECO:0000313" key="2">
    <source>
        <dbReference type="Proteomes" id="UP001454036"/>
    </source>
</evidence>
<proteinExistence type="predicted"/>
<dbReference type="GO" id="GO:0004674">
    <property type="term" value="F:protein serine/threonine kinase activity"/>
    <property type="evidence" value="ECO:0007669"/>
    <property type="project" value="UniProtKB-KW"/>
</dbReference>
<protein>
    <submittedName>
        <fullName evidence="1">Non-receptor serine/threonine protein kinase</fullName>
    </submittedName>
</protein>
<comment type="caution">
    <text evidence="1">The sequence shown here is derived from an EMBL/GenBank/DDBJ whole genome shotgun (WGS) entry which is preliminary data.</text>
</comment>
<dbReference type="Gene3D" id="1.10.510.10">
    <property type="entry name" value="Transferase(Phosphotransferase) domain 1"/>
    <property type="match status" value="1"/>
</dbReference>
<dbReference type="InterPro" id="IPR011009">
    <property type="entry name" value="Kinase-like_dom_sf"/>
</dbReference>
<name>A0AAV3R047_LITER</name>
<keyword evidence="1" id="KW-0418">Kinase</keyword>
<gene>
    <name evidence="1" type="ORF">LIER_23831</name>
</gene>
<organism evidence="1 2">
    <name type="scientific">Lithospermum erythrorhizon</name>
    <name type="common">Purple gromwell</name>
    <name type="synonym">Lithospermum officinale var. erythrorhizon</name>
    <dbReference type="NCBI Taxonomy" id="34254"/>
    <lineage>
        <taxon>Eukaryota</taxon>
        <taxon>Viridiplantae</taxon>
        <taxon>Streptophyta</taxon>
        <taxon>Embryophyta</taxon>
        <taxon>Tracheophyta</taxon>
        <taxon>Spermatophyta</taxon>
        <taxon>Magnoliopsida</taxon>
        <taxon>eudicotyledons</taxon>
        <taxon>Gunneridae</taxon>
        <taxon>Pentapetalae</taxon>
        <taxon>asterids</taxon>
        <taxon>lamiids</taxon>
        <taxon>Boraginales</taxon>
        <taxon>Boraginaceae</taxon>
        <taxon>Boraginoideae</taxon>
        <taxon>Lithospermeae</taxon>
        <taxon>Lithospermum</taxon>
    </lineage>
</organism>
<dbReference type="EMBL" id="BAABME010006795">
    <property type="protein sequence ID" value="GAA0169313.1"/>
    <property type="molecule type" value="Genomic_DNA"/>
</dbReference>
<evidence type="ECO:0000313" key="1">
    <source>
        <dbReference type="EMBL" id="GAA0169313.1"/>
    </source>
</evidence>
<keyword evidence="1" id="KW-0723">Serine/threonine-protein kinase</keyword>
<dbReference type="Proteomes" id="UP001454036">
    <property type="component" value="Unassembled WGS sequence"/>
</dbReference>
<sequence length="142" mass="15763">MCRNSLVQGTRAALSMDLRQLDRRSLAGLFQLPDFKLISFGKIDNPIGLEASLPGCSPDEINLVKKLMSLNPTSRATVMELLHDKYLNEEPFPVQVSELKVPSKHTDRDDIGTDSYMEDFGPMSVTNTKNGFSISIFLSLKG</sequence>
<dbReference type="SUPFAM" id="SSF56112">
    <property type="entry name" value="Protein kinase-like (PK-like)"/>
    <property type="match status" value="1"/>
</dbReference>
<accession>A0AAV3R047</accession>
<keyword evidence="1" id="KW-0808">Transferase</keyword>